<dbReference type="OrthoDB" id="9799580at2"/>
<dbReference type="EMBL" id="AYSO01000018">
    <property type="protein sequence ID" value="KIE45738.1"/>
    <property type="molecule type" value="Genomic_DNA"/>
</dbReference>
<dbReference type="Gene3D" id="3.20.20.70">
    <property type="entry name" value="Aldolase class I"/>
    <property type="match status" value="1"/>
</dbReference>
<organism evidence="1 2">
    <name type="scientific">Clostridium argentinense CDC 2741</name>
    <dbReference type="NCBI Taxonomy" id="1418104"/>
    <lineage>
        <taxon>Bacteria</taxon>
        <taxon>Bacillati</taxon>
        <taxon>Bacillota</taxon>
        <taxon>Clostridia</taxon>
        <taxon>Eubacteriales</taxon>
        <taxon>Clostridiaceae</taxon>
        <taxon>Clostridium</taxon>
    </lineage>
</organism>
<dbReference type="AlphaFoldDB" id="A0A0C1U2I4"/>
<dbReference type="PANTHER" id="PTHR35787">
    <property type="entry name" value="GLYCEROL UPTAKE OPERON ANTITERMINATOR REGULATORY PROTEIN"/>
    <property type="match status" value="1"/>
</dbReference>
<dbReference type="RefSeq" id="WP_039634800.1">
    <property type="nucleotide sequence ID" value="NZ_AYSO01000018.1"/>
</dbReference>
<comment type="caution">
    <text evidence="1">The sequence shown here is derived from an EMBL/GenBank/DDBJ whole genome shotgun (WGS) entry which is preliminary data.</text>
</comment>
<dbReference type="InterPro" id="IPR006699">
    <property type="entry name" value="GlpP"/>
</dbReference>
<keyword evidence="2" id="KW-1185">Reference proteome</keyword>
<name>A0A0C1U2I4_9CLOT</name>
<evidence type="ECO:0008006" key="3">
    <source>
        <dbReference type="Google" id="ProtNLM"/>
    </source>
</evidence>
<evidence type="ECO:0000313" key="1">
    <source>
        <dbReference type="EMBL" id="KIE45738.1"/>
    </source>
</evidence>
<dbReference type="SUPFAM" id="SSF110391">
    <property type="entry name" value="GlpP-like"/>
    <property type="match status" value="1"/>
</dbReference>
<dbReference type="GO" id="GO:0006355">
    <property type="term" value="P:regulation of DNA-templated transcription"/>
    <property type="evidence" value="ECO:0007669"/>
    <property type="project" value="InterPro"/>
</dbReference>
<dbReference type="PANTHER" id="PTHR35787:SF1">
    <property type="entry name" value="GLYCEROL UPTAKE OPERON ANTITERMINATOR REGULATORY PROTEIN"/>
    <property type="match status" value="1"/>
</dbReference>
<dbReference type="Proteomes" id="UP000031366">
    <property type="component" value="Unassembled WGS sequence"/>
</dbReference>
<dbReference type="STRING" id="29341.RSJ17_02640"/>
<dbReference type="PIRSF" id="PIRSF016897">
    <property type="entry name" value="GlpP"/>
    <property type="match status" value="1"/>
</dbReference>
<evidence type="ECO:0000313" key="2">
    <source>
        <dbReference type="Proteomes" id="UP000031366"/>
    </source>
</evidence>
<sequence length="188" mass="20575">MGKLFYEALEDVPVVSAVKDMEGLEKALEADSKVVFILFGDICSIRTIVKKVKDSDKIAIVHIDLIDGLSNRDIIINFLKENTEADGIISTKASMIKNAKEQGLITVQRCFILDSLSLEGSKKHMNSGYADAIEILPGVMPKIIKRIVSFSNLPVIAGGLIEDKEDIMMALQAGATAVSSTKNEIWFM</sequence>
<dbReference type="GO" id="GO:0006071">
    <property type="term" value="P:glycerol metabolic process"/>
    <property type="evidence" value="ECO:0007669"/>
    <property type="project" value="InterPro"/>
</dbReference>
<accession>A0A0C1U2I4</accession>
<dbReference type="Pfam" id="PF04309">
    <property type="entry name" value="G3P_antiterm"/>
    <property type="match status" value="1"/>
</dbReference>
<proteinExistence type="predicted"/>
<dbReference type="InterPro" id="IPR013785">
    <property type="entry name" value="Aldolase_TIM"/>
</dbReference>
<gene>
    <name evidence="1" type="ORF">U732_2444</name>
</gene>
<protein>
    <recommendedName>
        <fullName evidence="3">Glycerol-3-phosphate responsive antiterminator family protein</fullName>
    </recommendedName>
</protein>
<reference evidence="1 2" key="1">
    <citation type="journal article" date="2015" name="Infect. Genet. Evol.">
        <title>Genomic sequences of six botulinum neurotoxin-producing strains representing three clostridial species illustrate the mobility and diversity of botulinum neurotoxin genes.</title>
        <authorList>
            <person name="Smith T.J."/>
            <person name="Hill K.K."/>
            <person name="Xie G."/>
            <person name="Foley B.T."/>
            <person name="Williamson C.H."/>
            <person name="Foster J.T."/>
            <person name="Johnson S.L."/>
            <person name="Chertkov O."/>
            <person name="Teshima H."/>
            <person name="Gibbons H.S."/>
            <person name="Johnsky L.A."/>
            <person name="Karavis M.A."/>
            <person name="Smith L.A."/>
        </authorList>
    </citation>
    <scope>NUCLEOTIDE SEQUENCE [LARGE SCALE GENOMIC DNA]</scope>
    <source>
        <strain evidence="1 2">CDC 2741</strain>
    </source>
</reference>